<keyword evidence="3" id="KW-1185">Reference proteome</keyword>
<evidence type="ECO:0000313" key="2">
    <source>
        <dbReference type="EMBL" id="AFS01243.1"/>
    </source>
</evidence>
<protein>
    <submittedName>
        <fullName evidence="2">Putative acetyltransferase</fullName>
    </submittedName>
</protein>
<sequence length="160" mass="18310">MVPNIQLIQVPITDTETILVMYKAAFKQLFMKYHDVNTSPYLEQKSNLVKKMRDPRSTYYYIKTSKHVVGLVRVIVSDSGQEARISPLSILPEFQGNGFGSSTLLQLEGLYSRVKIWSVDTIVQEQHLLAFYTHCGYQTTHESVYHIQPGMDLVQLVKKA</sequence>
<dbReference type="HOGENOM" id="CLU_096795_2_0_9"/>
<evidence type="ECO:0000259" key="1">
    <source>
        <dbReference type="PROSITE" id="PS51186"/>
    </source>
</evidence>
<dbReference type="Proteomes" id="UP000007332">
    <property type="component" value="Chromosome"/>
</dbReference>
<dbReference type="OrthoDB" id="9786032at2"/>
<dbReference type="CDD" id="cd04301">
    <property type="entry name" value="NAT_SF"/>
    <property type="match status" value="1"/>
</dbReference>
<dbReference type="eggNOG" id="COG0456">
    <property type="taxonomic scope" value="Bacteria"/>
</dbReference>
<accession>J9W433</accession>
<dbReference type="SUPFAM" id="SSF55729">
    <property type="entry name" value="Acyl-CoA N-acyltransferases (Nat)"/>
    <property type="match status" value="1"/>
</dbReference>
<dbReference type="PATRIC" id="fig|1071400.3.peg.2181"/>
<gene>
    <name evidence="2" type="ORF">LBUCD034_2270</name>
</gene>
<evidence type="ECO:0000313" key="3">
    <source>
        <dbReference type="Proteomes" id="UP000007332"/>
    </source>
</evidence>
<keyword evidence="2" id="KW-0808">Transferase</keyword>
<reference evidence="2 3" key="1">
    <citation type="journal article" date="2012" name="J. Biotechnol.">
        <title>Insights into the completely annotated genome of Lactobacillus buchneri CD034, a strain isolated from stable grass silage.</title>
        <authorList>
            <person name="Heinl S."/>
            <person name="Wibberg D."/>
            <person name="Eikmeyer F."/>
            <person name="Szczepanowski R."/>
            <person name="Blom J."/>
            <person name="Linke B."/>
            <person name="Goesmann A."/>
            <person name="Grabherr R."/>
            <person name="Schwab H."/>
            <person name="Puhler A."/>
            <person name="Schluter A."/>
        </authorList>
    </citation>
    <scope>NUCLEOTIDE SEQUENCE [LARGE SCALE GENOMIC DNA]</scope>
    <source>
        <strain evidence="2 3">CD034</strain>
    </source>
</reference>
<dbReference type="PROSITE" id="PS51186">
    <property type="entry name" value="GNAT"/>
    <property type="match status" value="1"/>
</dbReference>
<dbReference type="STRING" id="1071400.LBUCD034_2270"/>
<dbReference type="RefSeq" id="WP_014940702.1">
    <property type="nucleotide sequence ID" value="NC_018610.1"/>
</dbReference>
<proteinExistence type="predicted"/>
<feature type="domain" description="N-acetyltransferase" evidence="1">
    <location>
        <begin position="20"/>
        <end position="160"/>
    </location>
</feature>
<organism evidence="2 3">
    <name type="scientific">Lentilactobacillus buchneri subsp. silagei CD034</name>
    <dbReference type="NCBI Taxonomy" id="1071400"/>
    <lineage>
        <taxon>Bacteria</taxon>
        <taxon>Bacillati</taxon>
        <taxon>Bacillota</taxon>
        <taxon>Bacilli</taxon>
        <taxon>Lactobacillales</taxon>
        <taxon>Lactobacillaceae</taxon>
        <taxon>Lentilactobacillus</taxon>
        <taxon>Lentilactobacillus buchneri subsp. silagei</taxon>
    </lineage>
</organism>
<dbReference type="InterPro" id="IPR000182">
    <property type="entry name" value="GNAT_dom"/>
</dbReference>
<dbReference type="EMBL" id="CP003043">
    <property type="protein sequence ID" value="AFS01243.1"/>
    <property type="molecule type" value="Genomic_DNA"/>
</dbReference>
<dbReference type="GO" id="GO:0016747">
    <property type="term" value="F:acyltransferase activity, transferring groups other than amino-acyl groups"/>
    <property type="evidence" value="ECO:0007669"/>
    <property type="project" value="InterPro"/>
</dbReference>
<dbReference type="KEGG" id="lbn:LBUCD034_2270"/>
<dbReference type="InterPro" id="IPR016181">
    <property type="entry name" value="Acyl_CoA_acyltransferase"/>
</dbReference>
<dbReference type="Pfam" id="PF00583">
    <property type="entry name" value="Acetyltransf_1"/>
    <property type="match status" value="1"/>
</dbReference>
<dbReference type="Gene3D" id="3.40.630.30">
    <property type="match status" value="1"/>
</dbReference>
<dbReference type="AlphaFoldDB" id="J9W433"/>
<name>J9W433_LENBU</name>